<name>A0ABN3P155_9ACTN</name>
<proteinExistence type="predicted"/>
<comment type="caution">
    <text evidence="2">The sequence shown here is derived from an EMBL/GenBank/DDBJ whole genome shotgun (WGS) entry which is preliminary data.</text>
</comment>
<keyword evidence="1" id="KW-0472">Membrane</keyword>
<accession>A0ABN3P155</accession>
<dbReference type="Proteomes" id="UP001501095">
    <property type="component" value="Unassembled WGS sequence"/>
</dbReference>
<reference evidence="2 3" key="1">
    <citation type="journal article" date="2019" name="Int. J. Syst. Evol. Microbiol.">
        <title>The Global Catalogue of Microorganisms (GCM) 10K type strain sequencing project: providing services to taxonomists for standard genome sequencing and annotation.</title>
        <authorList>
            <consortium name="The Broad Institute Genomics Platform"/>
            <consortium name="The Broad Institute Genome Sequencing Center for Infectious Disease"/>
            <person name="Wu L."/>
            <person name="Ma J."/>
        </authorList>
    </citation>
    <scope>NUCLEOTIDE SEQUENCE [LARGE SCALE GENOMIC DNA]</scope>
    <source>
        <strain evidence="2 3">JCM 6924</strain>
    </source>
</reference>
<dbReference type="RefSeq" id="WP_344543077.1">
    <property type="nucleotide sequence ID" value="NZ_BAAATM010000022.1"/>
</dbReference>
<evidence type="ECO:0000313" key="3">
    <source>
        <dbReference type="Proteomes" id="UP001501095"/>
    </source>
</evidence>
<gene>
    <name evidence="2" type="ORF">GCM10010423_65580</name>
</gene>
<keyword evidence="1" id="KW-1133">Transmembrane helix</keyword>
<organism evidence="2 3">
    <name type="scientific">Streptomyces levis</name>
    <dbReference type="NCBI Taxonomy" id="285566"/>
    <lineage>
        <taxon>Bacteria</taxon>
        <taxon>Bacillati</taxon>
        <taxon>Actinomycetota</taxon>
        <taxon>Actinomycetes</taxon>
        <taxon>Kitasatosporales</taxon>
        <taxon>Streptomycetaceae</taxon>
        <taxon>Streptomyces</taxon>
    </lineage>
</organism>
<dbReference type="EMBL" id="BAAATM010000022">
    <property type="protein sequence ID" value="GAA2555239.1"/>
    <property type="molecule type" value="Genomic_DNA"/>
</dbReference>
<evidence type="ECO:0000313" key="2">
    <source>
        <dbReference type="EMBL" id="GAA2555239.1"/>
    </source>
</evidence>
<feature type="transmembrane region" description="Helical" evidence="1">
    <location>
        <begin position="16"/>
        <end position="36"/>
    </location>
</feature>
<sequence length="58" mass="6516">MIECIQWWMVHHPELVRVWAVLAIVDITIFVLIPFLGSDEEQGIESASAVGVIVVEEP</sequence>
<keyword evidence="3" id="KW-1185">Reference proteome</keyword>
<keyword evidence="1" id="KW-0812">Transmembrane</keyword>
<evidence type="ECO:0000256" key="1">
    <source>
        <dbReference type="SAM" id="Phobius"/>
    </source>
</evidence>
<protein>
    <submittedName>
        <fullName evidence="2">Uncharacterized protein</fullName>
    </submittedName>
</protein>